<name>A0ABR2WRZ9_9FUNG</name>
<protein>
    <recommendedName>
        <fullName evidence="2">mRNA stability protein</fullName>
    </recommendedName>
</protein>
<dbReference type="PANTHER" id="PTHR10358:SF6">
    <property type="entry name" value="ENDOSULFINE, ISOFORM A"/>
    <property type="match status" value="1"/>
</dbReference>
<gene>
    <name evidence="4" type="ORF">K7432_008328</name>
</gene>
<organism evidence="4 5">
    <name type="scientific">Basidiobolus ranarum</name>
    <dbReference type="NCBI Taxonomy" id="34480"/>
    <lineage>
        <taxon>Eukaryota</taxon>
        <taxon>Fungi</taxon>
        <taxon>Fungi incertae sedis</taxon>
        <taxon>Zoopagomycota</taxon>
        <taxon>Entomophthoromycotina</taxon>
        <taxon>Basidiobolomycetes</taxon>
        <taxon>Basidiobolales</taxon>
        <taxon>Basidiobolaceae</taxon>
        <taxon>Basidiobolus</taxon>
    </lineage>
</organism>
<dbReference type="Proteomes" id="UP001479436">
    <property type="component" value="Unassembled WGS sequence"/>
</dbReference>
<evidence type="ECO:0000256" key="2">
    <source>
        <dbReference type="RuleBase" id="RU363120"/>
    </source>
</evidence>
<comment type="function">
    <text evidence="2">Plays an essential role in initiation of the G0 program by preventing the degradation of specific nutrient-regulated mRNAs via the 5'-3' mRNA decay pathway.</text>
</comment>
<evidence type="ECO:0000313" key="5">
    <source>
        <dbReference type="Proteomes" id="UP001479436"/>
    </source>
</evidence>
<proteinExistence type="inferred from homology"/>
<feature type="compositionally biased region" description="Polar residues" evidence="3">
    <location>
        <begin position="84"/>
        <end position="97"/>
    </location>
</feature>
<feature type="region of interest" description="Disordered" evidence="3">
    <location>
        <begin position="84"/>
        <end position="111"/>
    </location>
</feature>
<sequence>MLPAKQNKIDLSKLTEDERKIFKLYGRLPSGKDLVAQKLKDRKYFDSGDYALKKAGQTSAEVGLQHPSPEKIPHANMVSPTSLLQKETNTSQQTAETQHIDNYGPPPMFNL</sequence>
<dbReference type="EMBL" id="JASJQH010000456">
    <property type="protein sequence ID" value="KAK9764287.1"/>
    <property type="molecule type" value="Genomic_DNA"/>
</dbReference>
<comment type="caution">
    <text evidence="4">The sequence shown here is derived from an EMBL/GenBank/DDBJ whole genome shotgun (WGS) entry which is preliminary data.</text>
</comment>
<dbReference type="InterPro" id="IPR006760">
    <property type="entry name" value="Endosulphine"/>
</dbReference>
<reference evidence="4 5" key="1">
    <citation type="submission" date="2023-04" db="EMBL/GenBank/DDBJ databases">
        <title>Genome of Basidiobolus ranarum AG-B5.</title>
        <authorList>
            <person name="Stajich J.E."/>
            <person name="Carter-House D."/>
            <person name="Gryganskyi A."/>
        </authorList>
    </citation>
    <scope>NUCLEOTIDE SEQUENCE [LARGE SCALE GENOMIC DNA]</scope>
    <source>
        <strain evidence="4 5">AG-B5</strain>
    </source>
</reference>
<evidence type="ECO:0000313" key="4">
    <source>
        <dbReference type="EMBL" id="KAK9764287.1"/>
    </source>
</evidence>
<dbReference type="PANTHER" id="PTHR10358">
    <property type="entry name" value="ENDOSULFINE"/>
    <property type="match status" value="1"/>
</dbReference>
<accession>A0ABR2WRZ9</accession>
<evidence type="ECO:0000256" key="3">
    <source>
        <dbReference type="SAM" id="MobiDB-lite"/>
    </source>
</evidence>
<comment type="similarity">
    <text evidence="1 2">Belongs to the endosulfine family.</text>
</comment>
<keyword evidence="5" id="KW-1185">Reference proteome</keyword>
<dbReference type="Pfam" id="PF04667">
    <property type="entry name" value="Endosulfine"/>
    <property type="match status" value="1"/>
</dbReference>
<evidence type="ECO:0000256" key="1">
    <source>
        <dbReference type="ARBA" id="ARBA00010520"/>
    </source>
</evidence>